<evidence type="ECO:0000313" key="2">
    <source>
        <dbReference type="EMBL" id="GMI26749.1"/>
    </source>
</evidence>
<keyword evidence="3" id="KW-1185">Reference proteome</keyword>
<accession>A0A9W7G038</accession>
<protein>
    <submittedName>
        <fullName evidence="2">Uncharacterized protein</fullName>
    </submittedName>
</protein>
<feature type="compositionally biased region" description="Basic and acidic residues" evidence="1">
    <location>
        <begin position="460"/>
        <end position="470"/>
    </location>
</feature>
<name>A0A9W7G038_9STRA</name>
<feature type="region of interest" description="Disordered" evidence="1">
    <location>
        <begin position="460"/>
        <end position="479"/>
    </location>
</feature>
<feature type="compositionally biased region" description="Basic residues" evidence="1">
    <location>
        <begin position="75"/>
        <end position="89"/>
    </location>
</feature>
<evidence type="ECO:0000256" key="1">
    <source>
        <dbReference type="SAM" id="MobiDB-lite"/>
    </source>
</evidence>
<reference evidence="3" key="1">
    <citation type="journal article" date="2023" name="Commun. Biol.">
        <title>Genome analysis of Parmales, the sister group of diatoms, reveals the evolutionary specialization of diatoms from phago-mixotrophs to photoautotrophs.</title>
        <authorList>
            <person name="Ban H."/>
            <person name="Sato S."/>
            <person name="Yoshikawa S."/>
            <person name="Yamada K."/>
            <person name="Nakamura Y."/>
            <person name="Ichinomiya M."/>
            <person name="Sato N."/>
            <person name="Blanc-Mathieu R."/>
            <person name="Endo H."/>
            <person name="Kuwata A."/>
            <person name="Ogata H."/>
        </authorList>
    </citation>
    <scope>NUCLEOTIDE SEQUENCE [LARGE SCALE GENOMIC DNA]</scope>
</reference>
<gene>
    <name evidence="2" type="ORF">TrCOL_g10260</name>
</gene>
<feature type="compositionally biased region" description="Polar residues" evidence="1">
    <location>
        <begin position="405"/>
        <end position="417"/>
    </location>
</feature>
<proteinExistence type="predicted"/>
<dbReference type="EMBL" id="BRYA01000635">
    <property type="protein sequence ID" value="GMI26749.1"/>
    <property type="molecule type" value="Genomic_DNA"/>
</dbReference>
<dbReference type="OrthoDB" id="191816at2759"/>
<feature type="region of interest" description="Disordered" evidence="1">
    <location>
        <begin position="35"/>
        <end position="116"/>
    </location>
</feature>
<evidence type="ECO:0000313" key="3">
    <source>
        <dbReference type="Proteomes" id="UP001165065"/>
    </source>
</evidence>
<feature type="compositionally biased region" description="Basic and acidic residues" evidence="1">
    <location>
        <begin position="100"/>
        <end position="116"/>
    </location>
</feature>
<feature type="compositionally biased region" description="Low complexity" evidence="1">
    <location>
        <begin position="58"/>
        <end position="71"/>
    </location>
</feature>
<organism evidence="2 3">
    <name type="scientific">Triparma columacea</name>
    <dbReference type="NCBI Taxonomy" id="722753"/>
    <lineage>
        <taxon>Eukaryota</taxon>
        <taxon>Sar</taxon>
        <taxon>Stramenopiles</taxon>
        <taxon>Ochrophyta</taxon>
        <taxon>Bolidophyceae</taxon>
        <taxon>Parmales</taxon>
        <taxon>Triparmaceae</taxon>
        <taxon>Triparma</taxon>
    </lineage>
</organism>
<dbReference type="Proteomes" id="UP001165065">
    <property type="component" value="Unassembled WGS sequence"/>
</dbReference>
<comment type="caution">
    <text evidence="2">The sequence shown here is derived from an EMBL/GenBank/DDBJ whole genome shotgun (WGS) entry which is preliminary data.</text>
</comment>
<feature type="compositionally biased region" description="Pro residues" evidence="1">
    <location>
        <begin position="38"/>
        <end position="51"/>
    </location>
</feature>
<feature type="region of interest" description="Disordered" evidence="1">
    <location>
        <begin position="402"/>
        <end position="421"/>
    </location>
</feature>
<sequence length="1466" mass="165023">MGEASIPSNGIKYIFIKVSHLFGISAFLSAEAVTVPTSSPPLPSKPRPPSFYPHNTMSKLSTSSSAPSLSESSKRSKKVAGKGRPHRRALPNPPQSRTSAGEREDGLLPSHQRDKLNVPQHLTYMLKPDSPFQNYTTPRSRMPAKASQHVKRSVVHGKLSGNPILSETKKISEMLHPPPDPIYFTSFLESTIPKASRNKGGEPYFLSSEPTPLEIAIDNCVTIRDSYVLRLRGLTANKRNVSLLNDKNESIHTLSEDAQILMVEISDLLTLIRHSTIEFIENVEKWRAAHNKPYQPYLVNGKNYLATLSSDLNFLDSFSLLSRWMGTRMTRNPLVLRNGLDERLESIREYEDLPPIMNDVKYVDEGGDAIGEQNKGLIVNDNGTTRRGGLVEKMRMLEKEKMGNRGNNGKHGNSETDGGTELKINPEVSVTIGANSLDNEKPADFASLAIKQATLALNRSNEKHDNEDKIPSPSKHARTTPAFYKNATTYNNPSTLIALRFLHCERVVLQEEAIYSPGSLALALENIARVPPFVVPPPPPHYPFLIEEDKVKNKLKNIDNALKLHHDYALKVEEVIKKQIAIIPSLRLQLYWSRRIKSALEDQEAGRSSTGSSVLEKMPWTTGDIDKEFASAWSGSAEFRKKMMYEELLRLDRLAFVTSLEQATKTIEDIESEIAALQGIIAGTVHSLEDHNIKVETCMNRRKNCVRKLESLIEKRRESNAAKEDKWIRSTRWMLPVPVRALELDKRWEKERLKEKHAIDWWIDKYTKPDETGTIDLSKVRRNYERPWVQVKPDGTPVLEEFALEKEGEAKDPSEEMVGAAGIQRTVGKTKNKYACYSVYRGGFRVSKMFCMVHVIRKPPRGYSLGGYIVACFCTRVPKRTGKLSDLPDVVTKEFVGDVLKVFKEHHPTMASAGVRRGEVGEQDEWRNWCRYLKLAREVLKDGRASGKVKLIWSMKEVEGEIWKSLLEEGEEEPLDVKNPVGRLWRGGLRLPLMSVTHVTHRDEDEVEGDGMKVDNLVTKAELGIYMPPSKVYNYVGQGYYIATVTGYRGKGYELSGFTVTLFDPSTGTTIGLGGGEGGESGGKVSWNAFNDMGWDTGKLGKKEISDLIDFVKGGVIMREVSGREQWHHFDRIRVAETRHLYSSENANLGGKTAVLDVWGSHNTGMLGFGRIGGIKMRATLVWEGILRNDLELEIGFAELRRSGYKCGWTVEDDGRLNFYFEHHHMSKFLRSCMFVFDDRDKSKARLDWAPSKKPLFKMMGYIGGEFCCSSIILSFGSLQIRIFVVSTGYEGMIEVDEAMLVRCGRRELARNIANSTKEGLRAILESLAWSEGGKLYVTEQDIPDDDDITLGKCLLKTALRLENELHYAKVCVFNYNKRGSRGIKGDDGIVVDLISRGGERRRDEEEVAKRCVLDRETMLLDYNVALLRNGGLGKDLSRMPKATIRGVLWQLRAESMGSSREEEKG</sequence>